<organism evidence="1">
    <name type="scientific">Paenibacillus sp. BIHB 4019</name>
    <dbReference type="NCBI Taxonomy" id="1870819"/>
    <lineage>
        <taxon>Bacteria</taxon>
        <taxon>Bacillati</taxon>
        <taxon>Bacillota</taxon>
        <taxon>Bacilli</taxon>
        <taxon>Bacillales</taxon>
        <taxon>Paenibacillaceae</taxon>
        <taxon>Paenibacillus</taxon>
    </lineage>
</organism>
<name>A0A1B2DNT8_9BACL</name>
<dbReference type="EMBL" id="CP016808">
    <property type="protein sequence ID" value="ANY69373.1"/>
    <property type="molecule type" value="Genomic_DNA"/>
</dbReference>
<proteinExistence type="predicted"/>
<sequence>MVAKVLPMQYPDVTSWQWHANLLAVLSNYPQSTPWIMSNYIQLQMTFDPTASQIEFYRAPTVEFGTFPHLSPWIYQQLLKRETVRLIADDPVTFFCGCIDRGNYIYTVVEQSVFLDGIDHFQHDTFIYGYDMDEEVFYVADFTFKGKYSFEKVSFAQLRMAYEAVNDEWDWLMGGRGGVALFSFRDARYEFNIELVRRLIQEFLACSSSFSLGSDRRCAFGLDVYEALAEDAIKAAAGEWEPDYKPFHVIYDHKKLMLKRIEYMGQYGYLNHYEELYGEYEIIANLAFLARNLVVKARVAGNREFMKKAGTLLGEISDREKKTLTTMLRML</sequence>
<reference evidence="1" key="1">
    <citation type="submission" date="2016-08" db="EMBL/GenBank/DDBJ databases">
        <title>Complete Genome Seqeunce of Paenibacillus sp. BIHB 4019 from tea rhizoplane.</title>
        <authorList>
            <person name="Thakur R."/>
            <person name="Swarnkar M.K."/>
            <person name="Gulati A."/>
        </authorList>
    </citation>
    <scope>NUCLEOTIDE SEQUENCE [LARGE SCALE GENOMIC DNA]</scope>
    <source>
        <strain evidence="1">BIHB4019</strain>
    </source>
</reference>
<dbReference type="AlphaFoldDB" id="A0A1B2DNT8"/>
<evidence type="ECO:0000313" key="1">
    <source>
        <dbReference type="EMBL" id="ANY69373.1"/>
    </source>
</evidence>
<gene>
    <name evidence="1" type="ORF">BBD42_24970</name>
</gene>
<evidence type="ECO:0008006" key="2">
    <source>
        <dbReference type="Google" id="ProtNLM"/>
    </source>
</evidence>
<accession>A0A1B2DNT8</accession>
<dbReference type="RefSeq" id="WP_099520405.1">
    <property type="nucleotide sequence ID" value="NZ_CP016808.1"/>
</dbReference>
<protein>
    <recommendedName>
        <fullName evidence="2">Butirosin biosynthesis protein H N-terminal domain-containing protein</fullName>
    </recommendedName>
</protein>